<organism evidence="2 3">
    <name type="scientific">Streptomyces glycanivorans</name>
    <dbReference type="NCBI Taxonomy" id="3033808"/>
    <lineage>
        <taxon>Bacteria</taxon>
        <taxon>Bacillati</taxon>
        <taxon>Actinomycetota</taxon>
        <taxon>Actinomycetes</taxon>
        <taxon>Kitasatosporales</taxon>
        <taxon>Streptomycetaceae</taxon>
        <taxon>Streptomyces</taxon>
    </lineage>
</organism>
<dbReference type="RefSeq" id="WP_061680684.1">
    <property type="nucleotide sequence ID" value="NZ_CP120985.1"/>
</dbReference>
<keyword evidence="2" id="KW-0614">Plasmid</keyword>
<gene>
    <name evidence="1" type="ORF">P8A20_38505</name>
    <name evidence="2" type="ORF">P8A20_38525</name>
</gene>
<evidence type="ECO:0000313" key="1">
    <source>
        <dbReference type="EMBL" id="WLQ69416.1"/>
    </source>
</evidence>
<protein>
    <submittedName>
        <fullName evidence="2">Uncharacterized protein</fullName>
    </submittedName>
</protein>
<reference evidence="2 3" key="1">
    <citation type="submission" date="2023-03" db="EMBL/GenBank/DDBJ databases">
        <title>Isolation and description of six Streptomyces strains from soil environments, able to metabolize different microbial glucans.</title>
        <authorList>
            <person name="Widen T."/>
            <person name="Larsbrink J."/>
        </authorList>
    </citation>
    <scope>NUCLEOTIDE SEQUENCE [LARGE SCALE GENOMIC DNA]</scope>
    <source>
        <strain evidence="2 3">Alt3</strain>
        <plasmid evidence="2 3">unnamed2</plasmid>
    </source>
</reference>
<accession>A0ABY9JNZ3</accession>
<dbReference type="EMBL" id="CP120985">
    <property type="protein sequence ID" value="WLQ69416.1"/>
    <property type="molecule type" value="Genomic_DNA"/>
</dbReference>
<dbReference type="EMBL" id="CP120985">
    <property type="protein sequence ID" value="WLQ69420.1"/>
    <property type="molecule type" value="Genomic_DNA"/>
</dbReference>
<name>A0ABY9JNZ3_9ACTN</name>
<proteinExistence type="predicted"/>
<sequence>MNTEQRLFISFENKVTDLVITSMELLNNLNKMNGELSEEELYNLTLNVGNVGEEFATRSKILTQIKVPEKLPDDVQSSLEVVKRDLSIGFTELEESMLCFAKYLAGRDSISYNEYIQKRILVFVI</sequence>
<evidence type="ECO:0000313" key="2">
    <source>
        <dbReference type="EMBL" id="WLQ69420.1"/>
    </source>
</evidence>
<keyword evidence="3" id="KW-1185">Reference proteome</keyword>
<dbReference type="Proteomes" id="UP001224433">
    <property type="component" value="Plasmid unnamed2"/>
</dbReference>
<geneLocation type="plasmid" evidence="2 3">
    <name>unnamed2</name>
</geneLocation>
<evidence type="ECO:0000313" key="3">
    <source>
        <dbReference type="Proteomes" id="UP001224433"/>
    </source>
</evidence>